<dbReference type="Proteomes" id="UP000218231">
    <property type="component" value="Unassembled WGS sequence"/>
</dbReference>
<dbReference type="OrthoDB" id="8958249at2759"/>
<reference evidence="19 20" key="1">
    <citation type="journal article" date="2017" name="Curr. Biol.">
        <title>Genome architecture and evolution of a unichromosomal asexual nematode.</title>
        <authorList>
            <person name="Fradin H."/>
            <person name="Zegar C."/>
            <person name="Gutwein M."/>
            <person name="Lucas J."/>
            <person name="Kovtun M."/>
            <person name="Corcoran D."/>
            <person name="Baugh L.R."/>
            <person name="Kiontke K."/>
            <person name="Gunsalus K."/>
            <person name="Fitch D.H."/>
            <person name="Piano F."/>
        </authorList>
    </citation>
    <scope>NUCLEOTIDE SEQUENCE [LARGE SCALE GENOMIC DNA]</scope>
    <source>
        <strain evidence="19">PF1309</strain>
    </source>
</reference>
<evidence type="ECO:0000256" key="7">
    <source>
        <dbReference type="ARBA" id="ARBA00022705"/>
    </source>
</evidence>
<evidence type="ECO:0000256" key="8">
    <source>
        <dbReference type="ARBA" id="ARBA00022723"/>
    </source>
</evidence>
<evidence type="ECO:0000256" key="4">
    <source>
        <dbReference type="ARBA" id="ARBA00005093"/>
    </source>
</evidence>
<evidence type="ECO:0000256" key="3">
    <source>
        <dbReference type="ARBA" id="ARBA00004841"/>
    </source>
</evidence>
<dbReference type="AlphaFoldDB" id="A0A2A2JXC0"/>
<evidence type="ECO:0000313" key="20">
    <source>
        <dbReference type="Proteomes" id="UP000218231"/>
    </source>
</evidence>
<evidence type="ECO:0000256" key="9">
    <source>
        <dbReference type="ARBA" id="ARBA00022771"/>
    </source>
</evidence>
<keyword evidence="15 17" id="KW-0687">Ribonucleoprotein</keyword>
<dbReference type="GO" id="GO:0000243">
    <property type="term" value="C:commitment complex"/>
    <property type="evidence" value="ECO:0007669"/>
    <property type="project" value="UniProtKB-UniRule"/>
</dbReference>
<dbReference type="GO" id="GO:0005794">
    <property type="term" value="C:Golgi apparatus"/>
    <property type="evidence" value="ECO:0007669"/>
    <property type="project" value="UniProtKB-SubCell"/>
</dbReference>
<dbReference type="InterPro" id="IPR003604">
    <property type="entry name" value="Matrin/U1-like-C_Znf_C2H2"/>
</dbReference>
<comment type="similarity">
    <text evidence="6">Belongs to the sulfotransferase 1 family. NDST subfamily.</text>
</comment>
<protein>
    <recommendedName>
        <fullName evidence="17">U1 small nuclear ribonucleoprotein C</fullName>
        <shortName evidence="17">U1 snRNP C</shortName>
        <shortName evidence="17">U1-C</shortName>
        <shortName evidence="17">U1C</shortName>
    </recommendedName>
</protein>
<feature type="domain" description="Matrin-type" evidence="18">
    <location>
        <begin position="643"/>
        <end position="675"/>
    </location>
</feature>
<evidence type="ECO:0000256" key="10">
    <source>
        <dbReference type="ARBA" id="ARBA00022833"/>
    </source>
</evidence>
<dbReference type="InterPro" id="IPR021930">
    <property type="entry name" value="Heparan_SO4_deacetylase_dom"/>
</dbReference>
<dbReference type="Gene3D" id="3.60.21.50">
    <property type="match status" value="1"/>
</dbReference>
<evidence type="ECO:0000256" key="6">
    <source>
        <dbReference type="ARBA" id="ARBA00010420"/>
    </source>
</evidence>
<dbReference type="HAMAP" id="MF_03153">
    <property type="entry name" value="U1_C"/>
    <property type="match status" value="1"/>
</dbReference>
<comment type="caution">
    <text evidence="19">The sequence shown here is derived from an EMBL/GenBank/DDBJ whole genome shotgun (WGS) entry which is preliminary data.</text>
</comment>
<dbReference type="GO" id="GO:0042276">
    <property type="term" value="P:error-prone translesion synthesis"/>
    <property type="evidence" value="ECO:0007669"/>
    <property type="project" value="TreeGrafter"/>
</dbReference>
<dbReference type="InterPro" id="IPR016266">
    <property type="entry name" value="POLE2"/>
</dbReference>
<dbReference type="PANTHER" id="PTHR12708">
    <property type="entry name" value="DNA POLYMERASE EPSILON SUBUNIT B"/>
    <property type="match status" value="1"/>
</dbReference>
<evidence type="ECO:0000256" key="2">
    <source>
        <dbReference type="ARBA" id="ARBA00004555"/>
    </source>
</evidence>
<comment type="function">
    <text evidence="17">Component of the spliceosomal U1 snRNP, which is essential for recognition of the pre-mRNA 5' splice-site and the subsequent assembly of the spliceosome. U1-C is directly involved in initial 5' splice-site recognition for both constitutive and regulated alternative splicing. The interaction with the 5' splice-site seems to precede base-pairing between the pre-mRNA and the U1 snRNA. Stimulates commitment or early (E) complex formation by stabilizing the base pairing of the 5' end of the U1 snRNA and the 5' splice-site region.</text>
</comment>
<dbReference type="GO" id="GO:0005685">
    <property type="term" value="C:U1 snRNP"/>
    <property type="evidence" value="ECO:0007669"/>
    <property type="project" value="UniProtKB-UniRule"/>
</dbReference>
<dbReference type="InterPro" id="IPR000863">
    <property type="entry name" value="Sulfotransferase_dom"/>
</dbReference>
<proteinExistence type="inferred from homology"/>
<dbReference type="UniPathway" id="UPA00756"/>
<keyword evidence="14 17" id="KW-0539">Nucleus</keyword>
<dbReference type="GO" id="GO:0003677">
    <property type="term" value="F:DNA binding"/>
    <property type="evidence" value="ECO:0007669"/>
    <property type="project" value="UniProtKB-KW"/>
</dbReference>
<dbReference type="Pfam" id="PF00685">
    <property type="entry name" value="Sulfotransfer_1"/>
    <property type="match status" value="1"/>
</dbReference>
<comment type="pathway">
    <text evidence="3">Glycan metabolism; heparin biosynthesis.</text>
</comment>
<comment type="similarity">
    <text evidence="17">Belongs to the U1 small nuclear ribonucleoprotein C family.</text>
</comment>
<dbReference type="SUPFAM" id="SSF52540">
    <property type="entry name" value="P-loop containing nucleoside triphosphate hydrolases"/>
    <property type="match status" value="1"/>
</dbReference>
<name>A0A2A2JXC0_9BILA</name>
<dbReference type="InterPro" id="IPR036236">
    <property type="entry name" value="Znf_C2H2_sf"/>
</dbReference>
<comment type="pathway">
    <text evidence="4">Glycan metabolism; heparan sulfate biosynthesis.</text>
</comment>
<dbReference type="Gene3D" id="3.40.50.300">
    <property type="entry name" value="P-loop containing nucleotide triphosphate hydrolases"/>
    <property type="match status" value="1"/>
</dbReference>
<keyword evidence="11 17" id="KW-0694">RNA-binding</keyword>
<dbReference type="Pfam" id="PF12213">
    <property type="entry name" value="Dpoe2NT"/>
    <property type="match status" value="1"/>
</dbReference>
<evidence type="ECO:0000256" key="1">
    <source>
        <dbReference type="ARBA" id="ARBA00004123"/>
    </source>
</evidence>
<dbReference type="GO" id="GO:0006261">
    <property type="term" value="P:DNA-templated DNA replication"/>
    <property type="evidence" value="ECO:0007669"/>
    <property type="project" value="InterPro"/>
</dbReference>
<dbReference type="GO" id="GO:0008622">
    <property type="term" value="C:epsilon DNA polymerase complex"/>
    <property type="evidence" value="ECO:0007669"/>
    <property type="project" value="InterPro"/>
</dbReference>
<dbReference type="InterPro" id="IPR056793">
    <property type="entry name" value="HSNSD_N"/>
</dbReference>
<dbReference type="GO" id="GO:0000387">
    <property type="term" value="P:spliceosomal snRNP assembly"/>
    <property type="evidence" value="ECO:0007669"/>
    <property type="project" value="UniProtKB-UniRule"/>
</dbReference>
<dbReference type="GO" id="GO:0030210">
    <property type="term" value="P:heparin proteoglycan biosynthetic process"/>
    <property type="evidence" value="ECO:0007669"/>
    <property type="project" value="UniProtKB-UniPathway"/>
</dbReference>
<dbReference type="UniPathway" id="UPA00862"/>
<dbReference type="GO" id="GO:0016787">
    <property type="term" value="F:hydrolase activity"/>
    <property type="evidence" value="ECO:0007669"/>
    <property type="project" value="InterPro"/>
</dbReference>
<dbReference type="Pfam" id="PF12062">
    <property type="entry name" value="HSNSD-CE"/>
    <property type="match status" value="1"/>
</dbReference>
<dbReference type="Pfam" id="PF25119">
    <property type="entry name" value="HSNSD_N"/>
    <property type="match status" value="2"/>
</dbReference>
<dbReference type="GO" id="GO:0000395">
    <property type="term" value="P:mRNA 5'-splice site recognition"/>
    <property type="evidence" value="ECO:0007669"/>
    <property type="project" value="UniProtKB-UniRule"/>
</dbReference>
<keyword evidence="12" id="KW-0333">Golgi apparatus</keyword>
<evidence type="ECO:0000256" key="12">
    <source>
        <dbReference type="ARBA" id="ARBA00023034"/>
    </source>
</evidence>
<keyword evidence="10 17" id="KW-0862">Zinc</keyword>
<dbReference type="Pfam" id="PF04042">
    <property type="entry name" value="DNA_pol_E_B"/>
    <property type="match status" value="1"/>
</dbReference>
<dbReference type="InterPro" id="IPR027417">
    <property type="entry name" value="P-loop_NTPase"/>
</dbReference>
<gene>
    <name evidence="19" type="ORF">WR25_09530</name>
</gene>
<evidence type="ECO:0000256" key="11">
    <source>
        <dbReference type="ARBA" id="ARBA00022884"/>
    </source>
</evidence>
<keyword evidence="7" id="KW-0235">DNA replication</keyword>
<dbReference type="STRING" id="2018661.A0A2A2JXC0"/>
<evidence type="ECO:0000256" key="5">
    <source>
        <dbReference type="ARBA" id="ARBA00009560"/>
    </source>
</evidence>
<dbReference type="InterPro" id="IPR024639">
    <property type="entry name" value="DNA_pol_e_bsu_N"/>
</dbReference>
<evidence type="ECO:0000256" key="16">
    <source>
        <dbReference type="ARBA" id="ARBA00046357"/>
    </source>
</evidence>
<dbReference type="SUPFAM" id="SSF57667">
    <property type="entry name" value="beta-beta-alpha zinc fingers"/>
    <property type="match status" value="1"/>
</dbReference>
<comment type="subunit">
    <text evidence="16">Component of the U1 snRNP. The U1 snRNP is composed of the U1 snRNA and the 7 core Sm proteins SNRPB, SNRPD1, SNRPD2, SNRPD3, SNRPE, SNRPF and SNRPG that assemble in a heptameric protein ring on the Sm site of the small nuclear RNA to form the core snRNP, and at least 3 U1 snRNP-specific proteins SNRNP70/U1-70K, SNRPA/U1-A and SNRPC/U1-C. SNRPC/U1-C interacts with U1 snRNA and the 5' splice-site region of the pre-mRNA. Interacts (via N-terminus) with TIA1 (via C-terminus); thereby promoting spliceosomal U1 snRNP recruitment to 5' splice sites.</text>
</comment>
<evidence type="ECO:0000256" key="17">
    <source>
        <dbReference type="HAMAP-Rule" id="MF_03153"/>
    </source>
</evidence>
<evidence type="ECO:0000256" key="13">
    <source>
        <dbReference type="ARBA" id="ARBA00023125"/>
    </source>
</evidence>
<dbReference type="PANTHER" id="PTHR12708:SF0">
    <property type="entry name" value="DNA POLYMERASE EPSILON SUBUNIT 2"/>
    <property type="match status" value="1"/>
</dbReference>
<organism evidence="19 20">
    <name type="scientific">Diploscapter pachys</name>
    <dbReference type="NCBI Taxonomy" id="2018661"/>
    <lineage>
        <taxon>Eukaryota</taxon>
        <taxon>Metazoa</taxon>
        <taxon>Ecdysozoa</taxon>
        <taxon>Nematoda</taxon>
        <taxon>Chromadorea</taxon>
        <taxon>Rhabditida</taxon>
        <taxon>Rhabditina</taxon>
        <taxon>Rhabditomorpha</taxon>
        <taxon>Rhabditoidea</taxon>
        <taxon>Rhabditidae</taxon>
        <taxon>Diploscapter</taxon>
    </lineage>
</organism>
<keyword evidence="13" id="KW-0238">DNA-binding</keyword>
<dbReference type="GO" id="GO:0030627">
    <property type="term" value="F:pre-mRNA 5'-splice site binding"/>
    <property type="evidence" value="ECO:0007669"/>
    <property type="project" value="InterPro"/>
</dbReference>
<comment type="similarity">
    <text evidence="5">Belongs to the DNA polymerase epsilon subunit B family.</text>
</comment>
<evidence type="ECO:0000256" key="15">
    <source>
        <dbReference type="ARBA" id="ARBA00023274"/>
    </source>
</evidence>
<dbReference type="Gene3D" id="1.10.8.60">
    <property type="match status" value="1"/>
</dbReference>
<dbReference type="InterPro" id="IPR000690">
    <property type="entry name" value="Matrin/U1-C_Znf_C2H2"/>
</dbReference>
<keyword evidence="8 17" id="KW-0479">Metal-binding</keyword>
<dbReference type="GO" id="GO:0008270">
    <property type="term" value="F:zinc ion binding"/>
    <property type="evidence" value="ECO:0007669"/>
    <property type="project" value="UniProtKB-UniRule"/>
</dbReference>
<dbReference type="InterPro" id="IPR017340">
    <property type="entry name" value="U1_snRNP-C"/>
</dbReference>
<evidence type="ECO:0000313" key="19">
    <source>
        <dbReference type="EMBL" id="PAV66365.1"/>
    </source>
</evidence>
<dbReference type="EMBL" id="LIAE01010112">
    <property type="protein sequence ID" value="PAV66365.1"/>
    <property type="molecule type" value="Genomic_DNA"/>
</dbReference>
<dbReference type="GO" id="GO:0015016">
    <property type="term" value="F:heparan sulfate N-sulfotransferase activity"/>
    <property type="evidence" value="ECO:0007669"/>
    <property type="project" value="InterPro"/>
</dbReference>
<dbReference type="GO" id="GO:0003729">
    <property type="term" value="F:mRNA binding"/>
    <property type="evidence" value="ECO:0007669"/>
    <property type="project" value="UniProtKB-UniRule"/>
</dbReference>
<comment type="subcellular location">
    <subcellularLocation>
        <location evidence="2">Golgi apparatus</location>
    </subcellularLocation>
    <subcellularLocation>
        <location evidence="1 17">Nucleus</location>
    </subcellularLocation>
</comment>
<dbReference type="PROSITE" id="PS50171">
    <property type="entry name" value="ZF_MATRIN"/>
    <property type="match status" value="1"/>
</dbReference>
<accession>A0A2A2JXC0</accession>
<dbReference type="SMART" id="SM00451">
    <property type="entry name" value="ZnF_U1"/>
    <property type="match status" value="1"/>
</dbReference>
<evidence type="ECO:0000259" key="18">
    <source>
        <dbReference type="PROSITE" id="PS50171"/>
    </source>
</evidence>
<dbReference type="FunFam" id="3.30.160.60:FF:000059">
    <property type="entry name" value="U1 small nuclear ribonucleoprotein C"/>
    <property type="match status" value="1"/>
</dbReference>
<dbReference type="GO" id="GO:0015012">
    <property type="term" value="P:heparan sulfate proteoglycan biosynthetic process"/>
    <property type="evidence" value="ECO:0007669"/>
    <property type="project" value="UniProtKB-UniPathway"/>
</dbReference>
<dbReference type="GO" id="GO:0071004">
    <property type="term" value="C:U2-type prespliceosome"/>
    <property type="evidence" value="ECO:0007669"/>
    <property type="project" value="UniProtKB-UniRule"/>
</dbReference>
<sequence>MNASKMPYKAEPFSKNLPLLTTAAKGRYSLIIIENYYKYLNMAKWNRQLLDKYCNVYKVPIISFLTSKPNDQFQRAKIKGSDLYIWQNQQVLEAQDEYGKSKSAVVRQFGKQDGVRRILFGHNITDWSVKLTFLDSLLWVMADENWGLDRFIQVDIDDIFVGARGTRMVKEDVSALIEKQHVLRQKIQNFTFMMGFSGSYFENGDDLEDDGDRTLIEMSKHFYWFPHMWRHNHAHEHNGSYLESTMILNRQFAEINGLPVPFNYAIAPQHDGVYPVHEELYEAWKKHWNVQVTATEEYPHFKPASDRRAFIHKGISVLPRQTCGLYTHTQYFHSYPDGFSKLQTQIQGGDLFFTVILNPVSIFMTHQQNYAHDRLALYTFESLVNFIRCWTNINLKWQSPLDSAQLYFKLFPNERTPLWNNPCSDPRHRAILPPSLNCSNITLPNLLIVGPQKTGTTALSFFLQLHPNVSTNQPIPNSFEELQFFGAENYKKGVEWYISKFTNNQVVFEKSATYFDNPEAAKQAFALVPDATILVILYDPAKRSYSWYQHMKAHNDTVAVSSESFEEILDNTSDSAVRKLRQRCISGGRYTHHLDRWLEQYPQSKMVLIDGEKLKEDPVAILNDVTKQLGLPSFDFGQRMPKYYCDYCDTFLTHDSPSVRKTHNGGRKHKENVRMYYQKWMEDQAQKLVDATARAFASNARKGQAAPAPGPMPGFPPIPGRGAPMVPSMGIARPPGVHFPYPQVRPTMGVPFVNPMMVRGGAAPFRPPEKNQQIQKMDDENNHEEVRREVQKHFRVNGMELKRDASKLCIEVLSQYDKERRKKWLDKLVELIKKQTLDSSVLDESIIRDVFEQISHHGQQEDYKLFNVFDLFSVKRFYFDANLKKMLPIEKQPEIISNVSAATSARRQRFLLVQQRARRSPHLKNIKLYTVETLASLSKKISNVVVLGMISQQKAGTYHIEDLTGSLQVDFTEETKFHSAIFTEGTIALFEGSFDGGILIVNEVALAPLESAAATRQDFGNATENWFGGDDPIAFRCNPKLRAAEIQNPDAAIVVLSDIHLDDSTTMRNLFELLKGFVGCPPTAFIFCGNFCSKPRQNETWKLLENGFKNIANQIHEVQSGYKQTSFVFVPGPDDPSLNMILPRPNLPAALFEPLDSIDNVYFATNPCRMQYATQEVVVLRDDLIEKMCRHAINHVETDQLPERISRTILSQPIAWQYDSVLGMHPLPDLLIIADRFKAFDYRPKDIDTTVLNPGSFSRTANFYVYYPANRKCESSAIR</sequence>
<dbReference type="GO" id="GO:0030619">
    <property type="term" value="F:U1 snRNA binding"/>
    <property type="evidence" value="ECO:0007669"/>
    <property type="project" value="UniProtKB-UniRule"/>
</dbReference>
<evidence type="ECO:0000256" key="14">
    <source>
        <dbReference type="ARBA" id="ARBA00023242"/>
    </source>
</evidence>
<comment type="subunit">
    <text evidence="17">U1 snRNP is composed of the 7 core Sm proteins B/B', D1, D2, D3, E, F and G that assemble in a heptameric protein ring on the Sm site of the small nuclear RNA to form the core snRNP, and at least 3 U1 snRNP-specific proteins U1-70K, U1-A and U1-C. U1-C interacts with U1 snRNA and the 5' splice-site region of the pre-mRNA.</text>
</comment>
<keyword evidence="9 17" id="KW-0863">Zinc-finger</keyword>
<dbReference type="InterPro" id="IPR007185">
    <property type="entry name" value="DNA_pol_a/d/e_bsu"/>
</dbReference>
<keyword evidence="20" id="KW-1185">Reference proteome</keyword>